<dbReference type="KEGG" id="jme:EEW87_16580"/>
<dbReference type="AlphaFoldDB" id="A0A176QB43"/>
<dbReference type="Proteomes" id="UP000076976">
    <property type="component" value="Unassembled WGS sequence"/>
</dbReference>
<evidence type="ECO:0000313" key="3">
    <source>
        <dbReference type="EMBL" id="OAB86868.1"/>
    </source>
</evidence>
<evidence type="ECO:0000256" key="1">
    <source>
        <dbReference type="SAM" id="MobiDB-lite"/>
    </source>
</evidence>
<name>A0A176QB43_9MICO</name>
<dbReference type="OrthoDB" id="501320at2"/>
<dbReference type="EMBL" id="CP044548">
    <property type="protein sequence ID" value="QGX08380.1"/>
    <property type="molecule type" value="Genomic_DNA"/>
</dbReference>
<evidence type="ECO:0000313" key="5">
    <source>
        <dbReference type="Proteomes" id="UP000076976"/>
    </source>
</evidence>
<keyword evidence="2" id="KW-1133">Transmembrane helix</keyword>
<evidence type="ECO:0000256" key="2">
    <source>
        <dbReference type="SAM" id="Phobius"/>
    </source>
</evidence>
<evidence type="ECO:0000313" key="4">
    <source>
        <dbReference type="EMBL" id="QGX08380.1"/>
    </source>
</evidence>
<dbReference type="RefSeq" id="WP_068275200.1">
    <property type="nucleotide sequence ID" value="NZ_BAAAKD010000012.1"/>
</dbReference>
<organism evidence="3 5">
    <name type="scientific">Janibacter melonis</name>
    <dbReference type="NCBI Taxonomy" id="262209"/>
    <lineage>
        <taxon>Bacteria</taxon>
        <taxon>Bacillati</taxon>
        <taxon>Actinomycetota</taxon>
        <taxon>Actinomycetes</taxon>
        <taxon>Micrococcales</taxon>
        <taxon>Intrasporangiaceae</taxon>
        <taxon>Janibacter</taxon>
    </lineage>
</organism>
<feature type="transmembrane region" description="Helical" evidence="2">
    <location>
        <begin position="127"/>
        <end position="147"/>
    </location>
</feature>
<dbReference type="Pfam" id="PF11241">
    <property type="entry name" value="DUF3043"/>
    <property type="match status" value="1"/>
</dbReference>
<gene>
    <name evidence="3" type="ORF">AWH69_10660</name>
    <name evidence="4" type="ORF">EEW87_16580</name>
</gene>
<feature type="compositionally biased region" description="Basic and acidic residues" evidence="1">
    <location>
        <begin position="76"/>
        <end position="87"/>
    </location>
</feature>
<keyword evidence="2" id="KW-0472">Membrane</keyword>
<sequence length="195" mass="22112">MFGRKSKSEQELQEQAALSDRPRGDGAKGRPTPKRRDQEAARRRPLVQNDPKAAKSADRAARREQSMKMRQAMMTGDDRNLPPRDKGPVRRYVRDAVDRRFNLGEMLLLLMLAVLVMSVIAPSIATLFFLGVYVLFALAVLDAVLLWRRTKKGILAKFGEDTDLKGLPMYAGMRSFQMRRTRMPKPQVERGAPLS</sequence>
<accession>A0A176QB43</accession>
<feature type="compositionally biased region" description="Basic and acidic residues" evidence="1">
    <location>
        <begin position="52"/>
        <end position="67"/>
    </location>
</feature>
<dbReference type="STRING" id="262209.AWH69_10660"/>
<dbReference type="InterPro" id="IPR021403">
    <property type="entry name" value="DUF3043"/>
</dbReference>
<feature type="transmembrane region" description="Helical" evidence="2">
    <location>
        <begin position="101"/>
        <end position="121"/>
    </location>
</feature>
<reference evidence="3 5" key="1">
    <citation type="submission" date="2016-01" db="EMBL/GenBank/DDBJ databases">
        <title>Janibacter melonis strain CD11_4 genome sequencing and assembly.</title>
        <authorList>
            <person name="Nair G.R."/>
            <person name="Kaur G."/>
            <person name="Chander A.M."/>
            <person name="Mayilraj S."/>
        </authorList>
    </citation>
    <scope>NUCLEOTIDE SEQUENCE [LARGE SCALE GENOMIC DNA]</scope>
    <source>
        <strain evidence="3 5">CD11-4</strain>
    </source>
</reference>
<keyword evidence="2" id="KW-0812">Transmembrane</keyword>
<reference evidence="4" key="3">
    <citation type="submission" date="2019-11" db="EMBL/GenBank/DDBJ databases">
        <authorList>
            <person name="Zhao Q."/>
        </authorList>
    </citation>
    <scope>NUCLEOTIDE SEQUENCE</scope>
    <source>
        <strain evidence="4">M714</strain>
    </source>
</reference>
<reference evidence="4 6" key="2">
    <citation type="submission" date="2019-09" db="EMBL/GenBank/DDBJ databases">
        <title>Complete Genome Sequence of Janibacter melonis M714 with both human health impact and industrial applications.</title>
        <authorList>
            <person name="Jin M."/>
            <person name="Zhao Q.R."/>
        </authorList>
    </citation>
    <scope>NUCLEOTIDE SEQUENCE [LARGE SCALE GENOMIC DNA]</scope>
    <source>
        <strain evidence="4 6">M714</strain>
    </source>
</reference>
<proteinExistence type="predicted"/>
<keyword evidence="5" id="KW-1185">Reference proteome</keyword>
<dbReference type="GeneID" id="59161242"/>
<feature type="region of interest" description="Disordered" evidence="1">
    <location>
        <begin position="1"/>
        <end position="87"/>
    </location>
</feature>
<dbReference type="Proteomes" id="UP000271708">
    <property type="component" value="Chromosome"/>
</dbReference>
<dbReference type="EMBL" id="LQZG01000003">
    <property type="protein sequence ID" value="OAB86868.1"/>
    <property type="molecule type" value="Genomic_DNA"/>
</dbReference>
<evidence type="ECO:0000313" key="6">
    <source>
        <dbReference type="Proteomes" id="UP000271708"/>
    </source>
</evidence>
<feature type="compositionally biased region" description="Basic and acidic residues" evidence="1">
    <location>
        <begin position="1"/>
        <end position="10"/>
    </location>
</feature>
<protein>
    <submittedName>
        <fullName evidence="4">DUF3043 domain-containing protein</fullName>
    </submittedName>
</protein>
<feature type="compositionally biased region" description="Basic and acidic residues" evidence="1">
    <location>
        <begin position="20"/>
        <end position="42"/>
    </location>
</feature>